<organism evidence="1 2">
    <name type="scientific">Aspergillus kawachii</name>
    <name type="common">White koji mold</name>
    <name type="synonym">Aspergillus awamori var. kawachi</name>
    <dbReference type="NCBI Taxonomy" id="1069201"/>
    <lineage>
        <taxon>Eukaryota</taxon>
        <taxon>Fungi</taxon>
        <taxon>Dikarya</taxon>
        <taxon>Ascomycota</taxon>
        <taxon>Pezizomycotina</taxon>
        <taxon>Eurotiomycetes</taxon>
        <taxon>Eurotiomycetidae</taxon>
        <taxon>Eurotiales</taxon>
        <taxon>Aspergillaceae</taxon>
        <taxon>Aspergillus</taxon>
        <taxon>Aspergillus subgen. Circumdati</taxon>
    </lineage>
</organism>
<protein>
    <submittedName>
        <fullName evidence="1">Uncharacterized protein</fullName>
    </submittedName>
</protein>
<comment type="caution">
    <text evidence="1">The sequence shown here is derived from an EMBL/GenBank/DDBJ whole genome shotgun (WGS) entry which is preliminary data.</text>
</comment>
<evidence type="ECO:0000313" key="1">
    <source>
        <dbReference type="EMBL" id="GAT31002.1"/>
    </source>
</evidence>
<reference evidence="2" key="2">
    <citation type="submission" date="2016-02" db="EMBL/GenBank/DDBJ databases">
        <title>Genome sequencing of Aspergillus luchuensis NBRC 4314.</title>
        <authorList>
            <person name="Yamada O."/>
        </authorList>
    </citation>
    <scope>NUCLEOTIDE SEQUENCE [LARGE SCALE GENOMIC DNA]</scope>
    <source>
        <strain evidence="2">RIB 2604</strain>
    </source>
</reference>
<evidence type="ECO:0000313" key="2">
    <source>
        <dbReference type="Proteomes" id="UP000075230"/>
    </source>
</evidence>
<dbReference type="AlphaFoldDB" id="A0A146G1N8"/>
<sequence length="121" mass="13432">MAVDWWIGNSMGHVNLVLLMDISRARKTLTIEKYVPYARQHPRTRAQAAGTVHVRRCVSTIVVNMKANPPSVQGAPLTLEFEIIVGRPAVGQEHDRGVFFEECLRLVEVVRIGGLGKKNAS</sequence>
<proteinExistence type="predicted"/>
<name>A0A146G1N8_ASPKA</name>
<gene>
    <name evidence="1" type="ORF">RIB2604_03702130</name>
</gene>
<dbReference type="VEuPathDB" id="FungiDB:ASPFODRAFT_71522"/>
<reference evidence="1 2" key="1">
    <citation type="journal article" date="2016" name="DNA Res.">
        <title>Genome sequence of Aspergillus luchuensis NBRC 4314.</title>
        <authorList>
            <person name="Yamada O."/>
            <person name="Machida M."/>
            <person name="Hosoyama A."/>
            <person name="Goto M."/>
            <person name="Takahashi T."/>
            <person name="Futagami T."/>
            <person name="Yamagata Y."/>
            <person name="Takeuchi M."/>
            <person name="Kobayashi T."/>
            <person name="Koike H."/>
            <person name="Abe K."/>
            <person name="Asai K."/>
            <person name="Arita M."/>
            <person name="Fujita N."/>
            <person name="Fukuda K."/>
            <person name="Higa K."/>
            <person name="Horikawa H."/>
            <person name="Ishikawa T."/>
            <person name="Jinno K."/>
            <person name="Kato Y."/>
            <person name="Kirimura K."/>
            <person name="Mizutani O."/>
            <person name="Nakasone K."/>
            <person name="Sano M."/>
            <person name="Shiraishi Y."/>
            <person name="Tsukahara M."/>
            <person name="Gomi K."/>
        </authorList>
    </citation>
    <scope>NUCLEOTIDE SEQUENCE [LARGE SCALE GENOMIC DNA]</scope>
    <source>
        <strain evidence="1 2">RIB 2604</strain>
    </source>
</reference>
<accession>A0A146G1N8</accession>
<dbReference type="EMBL" id="BCWF01000036">
    <property type="protein sequence ID" value="GAT31002.1"/>
    <property type="molecule type" value="Genomic_DNA"/>
</dbReference>
<dbReference type="Proteomes" id="UP000075230">
    <property type="component" value="Unassembled WGS sequence"/>
</dbReference>